<dbReference type="PANTHER" id="PTHR11932">
    <property type="entry name" value="CULLIN"/>
    <property type="match status" value="1"/>
</dbReference>
<dbReference type="InterPro" id="IPR019559">
    <property type="entry name" value="Cullin_neddylation_domain"/>
</dbReference>
<dbReference type="Proteomes" id="UP001151516">
    <property type="component" value="Unassembled WGS sequence"/>
</dbReference>
<dbReference type="OrthoDB" id="27073at2759"/>
<dbReference type="InterPro" id="IPR016157">
    <property type="entry name" value="Cullin_CS"/>
</dbReference>
<sequence>YMDAAEVRILKARKQADHPTLMSELPSQPKFNSTATEIKEQIETLIERDYLKRDETDPSIYHYLS</sequence>
<dbReference type="GO" id="GO:0031461">
    <property type="term" value="C:cullin-RING ubiquitin ligase complex"/>
    <property type="evidence" value="ECO:0007669"/>
    <property type="project" value="InterPro"/>
</dbReference>
<dbReference type="EMBL" id="JANBTX010000226">
    <property type="protein sequence ID" value="KAJ2684219.1"/>
    <property type="molecule type" value="Genomic_DNA"/>
</dbReference>
<dbReference type="InterPro" id="IPR036388">
    <property type="entry name" value="WH-like_DNA-bd_sf"/>
</dbReference>
<evidence type="ECO:0000259" key="1">
    <source>
        <dbReference type="SMART" id="SM00884"/>
    </source>
</evidence>
<comment type="caution">
    <text evidence="2">The sequence shown here is derived from an EMBL/GenBank/DDBJ whole genome shotgun (WGS) entry which is preliminary data.</text>
</comment>
<dbReference type="GO" id="GO:0031625">
    <property type="term" value="F:ubiquitin protein ligase binding"/>
    <property type="evidence" value="ECO:0007669"/>
    <property type="project" value="InterPro"/>
</dbReference>
<protein>
    <recommendedName>
        <fullName evidence="1">Cullin neddylation domain-containing protein</fullName>
    </recommendedName>
</protein>
<dbReference type="Gene3D" id="1.10.10.10">
    <property type="entry name" value="Winged helix-like DNA-binding domain superfamily/Winged helix DNA-binding domain"/>
    <property type="match status" value="1"/>
</dbReference>
<gene>
    <name evidence="2" type="ORF">IWW39_005047</name>
</gene>
<dbReference type="AlphaFoldDB" id="A0A9W8GFT0"/>
<accession>A0A9W8GFT0</accession>
<dbReference type="InterPro" id="IPR036390">
    <property type="entry name" value="WH_DNA-bd_sf"/>
</dbReference>
<feature type="domain" description="Cullin neddylation" evidence="1">
    <location>
        <begin position="1"/>
        <end position="59"/>
    </location>
</feature>
<dbReference type="PROSITE" id="PS01256">
    <property type="entry name" value="CULLIN_1"/>
    <property type="match status" value="1"/>
</dbReference>
<keyword evidence="3" id="KW-1185">Reference proteome</keyword>
<dbReference type="SUPFAM" id="SSF46785">
    <property type="entry name" value="Winged helix' DNA-binding domain"/>
    <property type="match status" value="1"/>
</dbReference>
<dbReference type="SMART" id="SM00884">
    <property type="entry name" value="Cullin_Nedd8"/>
    <property type="match status" value="1"/>
</dbReference>
<dbReference type="Pfam" id="PF10557">
    <property type="entry name" value="Cullin_Nedd8"/>
    <property type="match status" value="1"/>
</dbReference>
<evidence type="ECO:0000313" key="2">
    <source>
        <dbReference type="EMBL" id="KAJ2684219.1"/>
    </source>
</evidence>
<dbReference type="GO" id="GO:0006511">
    <property type="term" value="P:ubiquitin-dependent protein catabolic process"/>
    <property type="evidence" value="ECO:0007669"/>
    <property type="project" value="InterPro"/>
</dbReference>
<dbReference type="InterPro" id="IPR045093">
    <property type="entry name" value="Cullin"/>
</dbReference>
<evidence type="ECO:0000313" key="3">
    <source>
        <dbReference type="Proteomes" id="UP001151516"/>
    </source>
</evidence>
<name>A0A9W8GFT0_9FUNG</name>
<reference evidence="2" key="1">
    <citation type="submission" date="2022-07" db="EMBL/GenBank/DDBJ databases">
        <title>Phylogenomic reconstructions and comparative analyses of Kickxellomycotina fungi.</title>
        <authorList>
            <person name="Reynolds N.K."/>
            <person name="Stajich J.E."/>
            <person name="Barry K."/>
            <person name="Grigoriev I.V."/>
            <person name="Crous P."/>
            <person name="Smith M.E."/>
        </authorList>
    </citation>
    <scope>NUCLEOTIDE SEQUENCE</scope>
    <source>
        <strain evidence="2">CBS 109367</strain>
    </source>
</reference>
<organism evidence="2 3">
    <name type="scientific">Coemansia spiralis</name>
    <dbReference type="NCBI Taxonomy" id="417178"/>
    <lineage>
        <taxon>Eukaryota</taxon>
        <taxon>Fungi</taxon>
        <taxon>Fungi incertae sedis</taxon>
        <taxon>Zoopagomycota</taxon>
        <taxon>Kickxellomycotina</taxon>
        <taxon>Kickxellomycetes</taxon>
        <taxon>Kickxellales</taxon>
        <taxon>Kickxellaceae</taxon>
        <taxon>Coemansia</taxon>
    </lineage>
</organism>
<feature type="non-terminal residue" evidence="2">
    <location>
        <position position="1"/>
    </location>
</feature>
<proteinExistence type="predicted"/>